<gene>
    <name evidence="1" type="ORF">ENR63_03355</name>
</gene>
<protein>
    <submittedName>
        <fullName evidence="1">Uncharacterized protein</fullName>
    </submittedName>
</protein>
<proteinExistence type="predicted"/>
<evidence type="ECO:0000313" key="1">
    <source>
        <dbReference type="EMBL" id="HGW29931.1"/>
    </source>
</evidence>
<dbReference type="EMBL" id="DSRT01000182">
    <property type="protein sequence ID" value="HGW29931.1"/>
    <property type="molecule type" value="Genomic_DNA"/>
</dbReference>
<name>A0A7C4TS70_UNCKA</name>
<reference evidence="1" key="1">
    <citation type="journal article" date="2020" name="mSystems">
        <title>Genome- and Community-Level Interaction Insights into Carbon Utilization and Element Cycling Functions of Hydrothermarchaeota in Hydrothermal Sediment.</title>
        <authorList>
            <person name="Zhou Z."/>
            <person name="Liu Y."/>
            <person name="Xu W."/>
            <person name="Pan J."/>
            <person name="Luo Z.H."/>
            <person name="Li M."/>
        </authorList>
    </citation>
    <scope>NUCLEOTIDE SEQUENCE [LARGE SCALE GENOMIC DNA]</scope>
    <source>
        <strain evidence="1">SpSt-417</strain>
    </source>
</reference>
<organism evidence="1">
    <name type="scientific">candidate division WWE3 bacterium</name>
    <dbReference type="NCBI Taxonomy" id="2053526"/>
    <lineage>
        <taxon>Bacteria</taxon>
        <taxon>Katanobacteria</taxon>
    </lineage>
</organism>
<comment type="caution">
    <text evidence="1">The sequence shown here is derived from an EMBL/GenBank/DDBJ whole genome shotgun (WGS) entry which is preliminary data.</text>
</comment>
<dbReference type="AlphaFoldDB" id="A0A7C4TS70"/>
<sequence length="117" mass="12788">MTEDKQINEQLARSTCHKCGESLSGAKLTQIGKLPSAIIAHTTCPSCKAESIVTLTIAGAGVLPIISDLKPSEIQKFATGRPTSYDDLFELHKQLKKGPIWKLLQRSEPLSENKTKK</sequence>
<accession>A0A7C4TS70</accession>